<name>A0ACB8RHU8_9AGAM</name>
<dbReference type="Proteomes" id="UP000814033">
    <property type="component" value="Unassembled WGS sequence"/>
</dbReference>
<organism evidence="1 2">
    <name type="scientific">Auriscalpium vulgare</name>
    <dbReference type="NCBI Taxonomy" id="40419"/>
    <lineage>
        <taxon>Eukaryota</taxon>
        <taxon>Fungi</taxon>
        <taxon>Dikarya</taxon>
        <taxon>Basidiomycota</taxon>
        <taxon>Agaricomycotina</taxon>
        <taxon>Agaricomycetes</taxon>
        <taxon>Russulales</taxon>
        <taxon>Auriscalpiaceae</taxon>
        <taxon>Auriscalpium</taxon>
    </lineage>
</organism>
<evidence type="ECO:0000313" key="1">
    <source>
        <dbReference type="EMBL" id="KAI0043495.1"/>
    </source>
</evidence>
<reference evidence="1" key="1">
    <citation type="submission" date="2021-02" db="EMBL/GenBank/DDBJ databases">
        <authorList>
            <consortium name="DOE Joint Genome Institute"/>
            <person name="Ahrendt S."/>
            <person name="Looney B.P."/>
            <person name="Miyauchi S."/>
            <person name="Morin E."/>
            <person name="Drula E."/>
            <person name="Courty P.E."/>
            <person name="Chicoki N."/>
            <person name="Fauchery L."/>
            <person name="Kohler A."/>
            <person name="Kuo A."/>
            <person name="Labutti K."/>
            <person name="Pangilinan J."/>
            <person name="Lipzen A."/>
            <person name="Riley R."/>
            <person name="Andreopoulos W."/>
            <person name="He G."/>
            <person name="Johnson J."/>
            <person name="Barry K.W."/>
            <person name="Grigoriev I.V."/>
            <person name="Nagy L."/>
            <person name="Hibbett D."/>
            <person name="Henrissat B."/>
            <person name="Matheny P.B."/>
            <person name="Labbe J."/>
            <person name="Martin F."/>
        </authorList>
    </citation>
    <scope>NUCLEOTIDE SEQUENCE</scope>
    <source>
        <strain evidence="1">FP105234-sp</strain>
    </source>
</reference>
<proteinExistence type="predicted"/>
<sequence length="579" mass="61495">MTSPNFEAIAQTAYDFIIVGAGTAGATVASRLSENPAFKVLVLEAGQGNDGVVETIVPLLGARAAQNLDLIWPNLVEPQAGLGGRTIPYPTGKSVGGTSVVNFGFAQRGSAEDWDRIASITGDEGWSWKSVLPFAKKLETWVPPTDGHDTTGQYEPEVHGASGPILVSLPNYVTPFNKKIFEAVDEVDGFDYNKDLNSGSPLGVGWLPSTFGGGYRNASRNYVRAAVGRPNFTLVSGVHVTRLLFAPSADGAEPRVSGVEFTAAPDAPRFEVKADKEVIVSSGSVGSAKLLLLSGIGDSASLDALGIPVVKDLPEVGKNLQDHPALFNKWTVDTIETRDQISRDTAAGAAAQEQFGTKQTGPLTNPLALAAGFFRVPESDLSERSVKDPSAGPQTPHYELLIGDGFVDAAIPDPGAGNFFTIVTVNMTPISHGTVTLRSNDPFTPPSVDPNYIAEEFDAHVLFQSIKKIREYVQAPAFKPYGFKEWGAFAEAQTDDEIKDYIRSNTMSAWHPTSTAAISAKGASGGVVDPDLKVKGVRGLRVADASIFPHALSSHPQIPVYIVGERVASIIDAEYSDSK</sequence>
<reference evidence="1" key="2">
    <citation type="journal article" date="2022" name="New Phytol.">
        <title>Evolutionary transition to the ectomycorrhizal habit in the genomes of a hyperdiverse lineage of mushroom-forming fungi.</title>
        <authorList>
            <person name="Looney B."/>
            <person name="Miyauchi S."/>
            <person name="Morin E."/>
            <person name="Drula E."/>
            <person name="Courty P.E."/>
            <person name="Kohler A."/>
            <person name="Kuo A."/>
            <person name="LaButti K."/>
            <person name="Pangilinan J."/>
            <person name="Lipzen A."/>
            <person name="Riley R."/>
            <person name="Andreopoulos W."/>
            <person name="He G."/>
            <person name="Johnson J."/>
            <person name="Nolan M."/>
            <person name="Tritt A."/>
            <person name="Barry K.W."/>
            <person name="Grigoriev I.V."/>
            <person name="Nagy L.G."/>
            <person name="Hibbett D."/>
            <person name="Henrissat B."/>
            <person name="Matheny P.B."/>
            <person name="Labbe J."/>
            <person name="Martin F.M."/>
        </authorList>
    </citation>
    <scope>NUCLEOTIDE SEQUENCE</scope>
    <source>
        <strain evidence="1">FP105234-sp</strain>
    </source>
</reference>
<keyword evidence="2" id="KW-1185">Reference proteome</keyword>
<protein>
    <submittedName>
        <fullName evidence="1">GMC oxidoreductase</fullName>
    </submittedName>
</protein>
<evidence type="ECO:0000313" key="2">
    <source>
        <dbReference type="Proteomes" id="UP000814033"/>
    </source>
</evidence>
<gene>
    <name evidence="1" type="ORF">FA95DRAFT_376040</name>
</gene>
<dbReference type="EMBL" id="MU276016">
    <property type="protein sequence ID" value="KAI0043495.1"/>
    <property type="molecule type" value="Genomic_DNA"/>
</dbReference>
<comment type="caution">
    <text evidence="1">The sequence shown here is derived from an EMBL/GenBank/DDBJ whole genome shotgun (WGS) entry which is preliminary data.</text>
</comment>
<accession>A0ACB8RHU8</accession>